<evidence type="ECO:0000256" key="11">
    <source>
        <dbReference type="ARBA" id="ARBA00023306"/>
    </source>
</evidence>
<comment type="subcellular location">
    <subcellularLocation>
        <location evidence="1 14">Cytoplasm</location>
    </subcellularLocation>
</comment>
<comment type="similarity">
    <text evidence="14">Belongs to the MurCDEF family.</text>
</comment>
<protein>
    <recommendedName>
        <fullName evidence="3 14">UDP-N-acetylmuramate--L-alanine ligase</fullName>
        <ecNumber evidence="3 14">6.3.2.8</ecNumber>
    </recommendedName>
    <alternativeName>
        <fullName evidence="14">UDP-N-acetylmuramoyl-L-alanine synthetase</fullName>
    </alternativeName>
</protein>
<dbReference type="InterPro" id="IPR005758">
    <property type="entry name" value="UDP-N-AcMur_Ala_ligase_MurC"/>
</dbReference>
<feature type="domain" description="Mur ligase N-terminal catalytic" evidence="15">
    <location>
        <begin position="7"/>
        <end position="104"/>
    </location>
</feature>
<keyword evidence="7 14" id="KW-0547">Nucleotide-binding</keyword>
<accession>A0A0S8G5V3</accession>
<dbReference type="InterPro" id="IPR036615">
    <property type="entry name" value="Mur_ligase_C_dom_sf"/>
</dbReference>
<evidence type="ECO:0000259" key="16">
    <source>
        <dbReference type="Pfam" id="PF02875"/>
    </source>
</evidence>
<dbReference type="SUPFAM" id="SSF51984">
    <property type="entry name" value="MurCD N-terminal domain"/>
    <property type="match status" value="1"/>
</dbReference>
<keyword evidence="11 14" id="KW-0131">Cell cycle</keyword>
<dbReference type="GO" id="GO:0008360">
    <property type="term" value="P:regulation of cell shape"/>
    <property type="evidence" value="ECO:0007669"/>
    <property type="project" value="UniProtKB-KW"/>
</dbReference>
<feature type="domain" description="Mur ligase central" evidence="17">
    <location>
        <begin position="110"/>
        <end position="287"/>
    </location>
</feature>
<evidence type="ECO:0000256" key="3">
    <source>
        <dbReference type="ARBA" id="ARBA00012211"/>
    </source>
</evidence>
<gene>
    <name evidence="14" type="primary">murC</name>
    <name evidence="18" type="ORF">AMJ87_13235</name>
</gene>
<dbReference type="Pfam" id="PF01225">
    <property type="entry name" value="Mur_ligase"/>
    <property type="match status" value="1"/>
</dbReference>
<sequence>MLGKTEHIHFVGIGGIGMSGLAIIMRNMHFHVSGSDIQRSDITRNLESMNISVTYKHERTNVEGADVVIYSTAVKHNNPEIAEAHRIGIPVIHRGELLAELTRLKIAVCVSGTHGKTTTTSIISAVLNKGGLSPTTVVGGIIKGKSQAHFGKGEYLVCEADESDKSFLKLFPSYAAITNIEAEHLDHYRDLDEIKEHFTYFANHVPFWGCTFLGTDSGGTREIRERIRRKTVTYGMNEDADLMAIDIQKKQKGCSFCVTYYGKDLGAFDINLLGQHNINNTLAAIGVGLELGIAPEKIRNALARFKGVHRRIELIGAVRGIKIYDDYGHHPTEIAVTLQTIRECFPKKRVISVFQPHRYTRTHHLFNDFAFSFLFADLVIVTDIYPAHELPIPGVSGESLTKRIHKEQEAVHYIAGFDDIVSFIKKTARRGDIIVVQGAGSINTMAQRLAKELA</sequence>
<dbReference type="PANTHER" id="PTHR43445:SF3">
    <property type="entry name" value="UDP-N-ACETYLMURAMATE--L-ALANINE LIGASE"/>
    <property type="match status" value="1"/>
</dbReference>
<dbReference type="GO" id="GO:0005737">
    <property type="term" value="C:cytoplasm"/>
    <property type="evidence" value="ECO:0007669"/>
    <property type="project" value="UniProtKB-SubCell"/>
</dbReference>
<comment type="catalytic activity">
    <reaction evidence="13 14">
        <text>UDP-N-acetyl-alpha-D-muramate + L-alanine + ATP = UDP-N-acetyl-alpha-D-muramoyl-L-alanine + ADP + phosphate + H(+)</text>
        <dbReference type="Rhea" id="RHEA:23372"/>
        <dbReference type="ChEBI" id="CHEBI:15378"/>
        <dbReference type="ChEBI" id="CHEBI:30616"/>
        <dbReference type="ChEBI" id="CHEBI:43474"/>
        <dbReference type="ChEBI" id="CHEBI:57972"/>
        <dbReference type="ChEBI" id="CHEBI:70757"/>
        <dbReference type="ChEBI" id="CHEBI:83898"/>
        <dbReference type="ChEBI" id="CHEBI:456216"/>
        <dbReference type="EC" id="6.3.2.8"/>
    </reaction>
</comment>
<dbReference type="GO" id="GO:0071555">
    <property type="term" value="P:cell wall organization"/>
    <property type="evidence" value="ECO:0007669"/>
    <property type="project" value="UniProtKB-KW"/>
</dbReference>
<dbReference type="GO" id="GO:0008763">
    <property type="term" value="F:UDP-N-acetylmuramate-L-alanine ligase activity"/>
    <property type="evidence" value="ECO:0007669"/>
    <property type="project" value="UniProtKB-UniRule"/>
</dbReference>
<evidence type="ECO:0000256" key="9">
    <source>
        <dbReference type="ARBA" id="ARBA00022960"/>
    </source>
</evidence>
<keyword evidence="8 14" id="KW-0067">ATP-binding</keyword>
<evidence type="ECO:0000256" key="14">
    <source>
        <dbReference type="HAMAP-Rule" id="MF_00046"/>
    </source>
</evidence>
<evidence type="ECO:0000256" key="10">
    <source>
        <dbReference type="ARBA" id="ARBA00022984"/>
    </source>
</evidence>
<dbReference type="SUPFAM" id="SSF53623">
    <property type="entry name" value="MurD-like peptide ligases, catalytic domain"/>
    <property type="match status" value="1"/>
</dbReference>
<dbReference type="Proteomes" id="UP000051096">
    <property type="component" value="Unassembled WGS sequence"/>
</dbReference>
<proteinExistence type="inferred from homology"/>
<dbReference type="GO" id="GO:0009252">
    <property type="term" value="P:peptidoglycan biosynthetic process"/>
    <property type="evidence" value="ECO:0007669"/>
    <property type="project" value="UniProtKB-UniRule"/>
</dbReference>
<dbReference type="PATRIC" id="fig|1703780.3.peg.2392"/>
<dbReference type="InterPro" id="IPR013221">
    <property type="entry name" value="Mur_ligase_cen"/>
</dbReference>
<dbReference type="Gene3D" id="3.90.190.20">
    <property type="entry name" value="Mur ligase, C-terminal domain"/>
    <property type="match status" value="1"/>
</dbReference>
<dbReference type="InterPro" id="IPR000713">
    <property type="entry name" value="Mur_ligase_N"/>
</dbReference>
<keyword evidence="5 14" id="KW-0436">Ligase</keyword>
<dbReference type="Gene3D" id="3.40.1190.10">
    <property type="entry name" value="Mur-like, catalytic domain"/>
    <property type="match status" value="1"/>
</dbReference>
<dbReference type="InterPro" id="IPR050061">
    <property type="entry name" value="MurCDEF_pg_biosynth"/>
</dbReference>
<comment type="caution">
    <text evidence="18">The sequence shown here is derived from an EMBL/GenBank/DDBJ whole genome shotgun (WGS) entry which is preliminary data.</text>
</comment>
<keyword evidence="4 14" id="KW-0963">Cytoplasm</keyword>
<evidence type="ECO:0000313" key="19">
    <source>
        <dbReference type="Proteomes" id="UP000051096"/>
    </source>
</evidence>
<dbReference type="UniPathway" id="UPA00219"/>
<dbReference type="HAMAP" id="MF_00046">
    <property type="entry name" value="MurC"/>
    <property type="match status" value="1"/>
</dbReference>
<evidence type="ECO:0000256" key="5">
    <source>
        <dbReference type="ARBA" id="ARBA00022598"/>
    </source>
</evidence>
<comment type="pathway">
    <text evidence="2 14">Cell wall biogenesis; peptidoglycan biosynthesis.</text>
</comment>
<feature type="binding site" evidence="14">
    <location>
        <begin position="112"/>
        <end position="118"/>
    </location>
    <ligand>
        <name>ATP</name>
        <dbReference type="ChEBI" id="CHEBI:30616"/>
    </ligand>
</feature>
<evidence type="ECO:0000256" key="13">
    <source>
        <dbReference type="ARBA" id="ARBA00047833"/>
    </source>
</evidence>
<dbReference type="Pfam" id="PF02875">
    <property type="entry name" value="Mur_ligase_C"/>
    <property type="match status" value="1"/>
</dbReference>
<dbReference type="InterPro" id="IPR004101">
    <property type="entry name" value="Mur_ligase_C"/>
</dbReference>
<evidence type="ECO:0000256" key="12">
    <source>
        <dbReference type="ARBA" id="ARBA00023316"/>
    </source>
</evidence>
<dbReference type="Pfam" id="PF08245">
    <property type="entry name" value="Mur_ligase_M"/>
    <property type="match status" value="1"/>
</dbReference>
<keyword evidence="9 14" id="KW-0133">Cell shape</keyword>
<keyword evidence="10 14" id="KW-0573">Peptidoglycan synthesis</keyword>
<comment type="function">
    <text evidence="14">Cell wall formation.</text>
</comment>
<dbReference type="SUPFAM" id="SSF53244">
    <property type="entry name" value="MurD-like peptide ligases, peptide-binding domain"/>
    <property type="match status" value="1"/>
</dbReference>
<dbReference type="PANTHER" id="PTHR43445">
    <property type="entry name" value="UDP-N-ACETYLMURAMATE--L-ALANINE LIGASE-RELATED"/>
    <property type="match status" value="1"/>
</dbReference>
<evidence type="ECO:0000313" key="18">
    <source>
        <dbReference type="EMBL" id="KPK67531.1"/>
    </source>
</evidence>
<evidence type="ECO:0000256" key="7">
    <source>
        <dbReference type="ARBA" id="ARBA00022741"/>
    </source>
</evidence>
<dbReference type="EC" id="6.3.2.8" evidence="3 14"/>
<evidence type="ECO:0000259" key="17">
    <source>
        <dbReference type="Pfam" id="PF08245"/>
    </source>
</evidence>
<dbReference type="NCBIfam" id="TIGR01082">
    <property type="entry name" value="murC"/>
    <property type="match status" value="1"/>
</dbReference>
<evidence type="ECO:0000256" key="1">
    <source>
        <dbReference type="ARBA" id="ARBA00004496"/>
    </source>
</evidence>
<organism evidence="18 19">
    <name type="scientific">candidate division WOR_3 bacterium SM23_60</name>
    <dbReference type="NCBI Taxonomy" id="1703780"/>
    <lineage>
        <taxon>Bacteria</taxon>
        <taxon>Bacteria division WOR-3</taxon>
    </lineage>
</organism>
<evidence type="ECO:0000256" key="8">
    <source>
        <dbReference type="ARBA" id="ARBA00022840"/>
    </source>
</evidence>
<evidence type="ECO:0000256" key="2">
    <source>
        <dbReference type="ARBA" id="ARBA00004752"/>
    </source>
</evidence>
<feature type="domain" description="Mur ligase C-terminal" evidence="16">
    <location>
        <begin position="310"/>
        <end position="440"/>
    </location>
</feature>
<dbReference type="Gene3D" id="3.40.50.720">
    <property type="entry name" value="NAD(P)-binding Rossmann-like Domain"/>
    <property type="match status" value="1"/>
</dbReference>
<evidence type="ECO:0000256" key="4">
    <source>
        <dbReference type="ARBA" id="ARBA00022490"/>
    </source>
</evidence>
<dbReference type="GO" id="GO:0005524">
    <property type="term" value="F:ATP binding"/>
    <property type="evidence" value="ECO:0007669"/>
    <property type="project" value="UniProtKB-UniRule"/>
</dbReference>
<reference evidence="18 19" key="1">
    <citation type="journal article" date="2015" name="Microbiome">
        <title>Genomic resolution of linkages in carbon, nitrogen, and sulfur cycling among widespread estuary sediment bacteria.</title>
        <authorList>
            <person name="Baker B.J."/>
            <person name="Lazar C.S."/>
            <person name="Teske A.P."/>
            <person name="Dick G.J."/>
        </authorList>
    </citation>
    <scope>NUCLEOTIDE SEQUENCE [LARGE SCALE GENOMIC DNA]</scope>
    <source>
        <strain evidence="18">SM23_60</strain>
    </source>
</reference>
<evidence type="ECO:0000256" key="6">
    <source>
        <dbReference type="ARBA" id="ARBA00022618"/>
    </source>
</evidence>
<name>A0A0S8G5V3_UNCW3</name>
<keyword evidence="6 14" id="KW-0132">Cell division</keyword>
<evidence type="ECO:0000259" key="15">
    <source>
        <dbReference type="Pfam" id="PF01225"/>
    </source>
</evidence>
<dbReference type="GO" id="GO:0051301">
    <property type="term" value="P:cell division"/>
    <property type="evidence" value="ECO:0007669"/>
    <property type="project" value="UniProtKB-KW"/>
</dbReference>
<dbReference type="EMBL" id="LJUO01000215">
    <property type="protein sequence ID" value="KPK67531.1"/>
    <property type="molecule type" value="Genomic_DNA"/>
</dbReference>
<dbReference type="AlphaFoldDB" id="A0A0S8G5V3"/>
<keyword evidence="12 14" id="KW-0961">Cell wall biogenesis/degradation</keyword>
<dbReference type="InterPro" id="IPR036565">
    <property type="entry name" value="Mur-like_cat_sf"/>
</dbReference>